<dbReference type="Pfam" id="PF05791">
    <property type="entry name" value="Bacillus_HBL"/>
    <property type="match status" value="1"/>
</dbReference>
<reference evidence="2 4" key="1">
    <citation type="submission" date="2016-08" db="EMBL/GenBank/DDBJ databases">
        <authorList>
            <person name="Seilhamer J.J."/>
        </authorList>
    </citation>
    <scope>NUCLEOTIDE SEQUENCE [LARGE SCALE GENOMIC DNA]</scope>
    <source>
        <strain evidence="2 4">IEBC_T61001</strain>
    </source>
</reference>
<evidence type="ECO:0000256" key="1">
    <source>
        <dbReference type="SAM" id="Coils"/>
    </source>
</evidence>
<name>A0A1C4E696_BACTU</name>
<evidence type="ECO:0000313" key="4">
    <source>
        <dbReference type="Proteomes" id="UP000195991"/>
    </source>
</evidence>
<dbReference type="InterPro" id="IPR008414">
    <property type="entry name" value="HBL"/>
</dbReference>
<dbReference type="EMBL" id="FMBI01000030">
    <property type="protein sequence ID" value="SCC39012.1"/>
    <property type="molecule type" value="Genomic_DNA"/>
</dbReference>
<dbReference type="Proteomes" id="UP000295285">
    <property type="component" value="Unassembled WGS sequence"/>
</dbReference>
<evidence type="ECO:0000313" key="5">
    <source>
        <dbReference type="Proteomes" id="UP000295285"/>
    </source>
</evidence>
<dbReference type="GO" id="GO:0016020">
    <property type="term" value="C:membrane"/>
    <property type="evidence" value="ECO:0007669"/>
    <property type="project" value="InterPro"/>
</dbReference>
<dbReference type="Gene3D" id="1.20.1170.10">
    <property type="match status" value="1"/>
</dbReference>
<organism evidence="2 4">
    <name type="scientific">Bacillus thuringiensis</name>
    <dbReference type="NCBI Taxonomy" id="1428"/>
    <lineage>
        <taxon>Bacteria</taxon>
        <taxon>Bacillati</taxon>
        <taxon>Bacillota</taxon>
        <taxon>Bacilli</taxon>
        <taxon>Bacillales</taxon>
        <taxon>Bacillaceae</taxon>
        <taxon>Bacillus</taxon>
        <taxon>Bacillus cereus group</taxon>
    </lineage>
</organism>
<evidence type="ECO:0000313" key="2">
    <source>
        <dbReference type="EMBL" id="SCC39012.1"/>
    </source>
</evidence>
<dbReference type="SUPFAM" id="SSF58100">
    <property type="entry name" value="Bacterial hemolysins"/>
    <property type="match status" value="1"/>
</dbReference>
<feature type="coiled-coil region" evidence="1">
    <location>
        <begin position="178"/>
        <end position="209"/>
    </location>
</feature>
<dbReference type="RefSeq" id="WP_088004862.1">
    <property type="nucleotide sequence ID" value="NZ_FMBI01000030.1"/>
</dbReference>
<dbReference type="CDD" id="cd22656">
    <property type="entry name" value="ClyA_Cry6Aa-like"/>
    <property type="match status" value="1"/>
</dbReference>
<gene>
    <name evidence="2" type="ORF">BTT61001_02923</name>
    <name evidence="3" type="ORF">EC910_12830</name>
</gene>
<reference evidence="3 5" key="2">
    <citation type="submission" date="2019-03" db="EMBL/GenBank/DDBJ databases">
        <title>Above-ground endophytic microbial communities from plants in different locations in the United States.</title>
        <authorList>
            <person name="Frank C."/>
        </authorList>
    </citation>
    <scope>NUCLEOTIDE SEQUENCE [LARGE SCALE GENOMIC DNA]</scope>
    <source>
        <strain evidence="3 5">LP_2_YM</strain>
    </source>
</reference>
<dbReference type="NCBIfam" id="NF033928">
    <property type="entry name" value="alph_xenorhab_A"/>
    <property type="match status" value="1"/>
</dbReference>
<evidence type="ECO:0000313" key="3">
    <source>
        <dbReference type="EMBL" id="TCW46306.1"/>
    </source>
</evidence>
<dbReference type="AlphaFoldDB" id="A0A1C4E696"/>
<dbReference type="Proteomes" id="UP000195991">
    <property type="component" value="Unassembled WGS sequence"/>
</dbReference>
<protein>
    <submittedName>
        <fullName evidence="3">Hemolytic enterotoxin HBL</fullName>
    </submittedName>
    <submittedName>
        <fullName evidence="2">Pesticidal crystal protein cry6Ba</fullName>
    </submittedName>
</protein>
<dbReference type="EMBL" id="SMDG01000028">
    <property type="protein sequence ID" value="TCW46306.1"/>
    <property type="molecule type" value="Genomic_DNA"/>
</dbReference>
<keyword evidence="1" id="KW-0175">Coiled coil</keyword>
<accession>A0A1C4E696</accession>
<sequence length="353" mass="40593">MVKRDISARDLGGKEDTPFLLKKEEWIKIQKYTGDGAYLPVNVNEMRKALLLPNTEELPDFGELYTVNTSIKGHCKNWNDTTYREILDVANQIVNYSRRAEVFYAPLLDYLPDILEGDTVALEKFQKICKKLADEAKDFSDHAETLAKNVKQFADDTTNDYNNLMNVKVKYDELYGKNSEEEIRLRAEVEKLREELEEYIDDYEDFEKEVWLSLLLGPLFGFILKEILESTHGKMLLAKIEATKQKIEATCATIQRNVYLMSLLDKADVGTDKTQNQMKEALPVINKIKAIWSSLHKDLLTLSTITMKDIHDDPEFADLGIELAIMQWVKVGKQADDFRINADVGFIVDQYIA</sequence>
<proteinExistence type="predicted"/>